<evidence type="ECO:0000256" key="2">
    <source>
        <dbReference type="ARBA" id="ARBA00004919"/>
    </source>
</evidence>
<evidence type="ECO:0000256" key="10">
    <source>
        <dbReference type="ARBA" id="ARBA00030253"/>
    </source>
</evidence>
<evidence type="ECO:0000256" key="14">
    <source>
        <dbReference type="HAMAP-Rule" id="MF_00154"/>
    </source>
</evidence>
<comment type="subcellular location">
    <subcellularLocation>
        <location evidence="1 14">Cell membrane</location>
        <topology evidence="1 14">Multi-pass membrane protein</topology>
    </subcellularLocation>
</comment>
<evidence type="ECO:0000256" key="11">
    <source>
        <dbReference type="ARBA" id="ARBA00040810"/>
    </source>
</evidence>
<evidence type="ECO:0000256" key="12">
    <source>
        <dbReference type="ARBA" id="ARBA00042475"/>
    </source>
</evidence>
<feature type="transmembrane region" description="Helical" evidence="14">
    <location>
        <begin position="250"/>
        <end position="271"/>
    </location>
</feature>
<feature type="transmembrane region" description="Helical" evidence="14">
    <location>
        <begin position="126"/>
        <end position="147"/>
    </location>
</feature>
<dbReference type="EMBL" id="CP036262">
    <property type="protein sequence ID" value="QDS96159.1"/>
    <property type="molecule type" value="Genomic_DNA"/>
</dbReference>
<dbReference type="InterPro" id="IPR044878">
    <property type="entry name" value="UbiA_sf"/>
</dbReference>
<keyword evidence="16" id="KW-1185">Reference proteome</keyword>
<organism evidence="15 16">
    <name type="scientific">Roseimaritima multifibrata</name>
    <dbReference type="NCBI Taxonomy" id="1930274"/>
    <lineage>
        <taxon>Bacteria</taxon>
        <taxon>Pseudomonadati</taxon>
        <taxon>Planctomycetota</taxon>
        <taxon>Planctomycetia</taxon>
        <taxon>Pirellulales</taxon>
        <taxon>Pirellulaceae</taxon>
        <taxon>Roseimaritima</taxon>
    </lineage>
</organism>
<dbReference type="GO" id="GO:0008495">
    <property type="term" value="F:protoheme IX farnesyltransferase activity"/>
    <property type="evidence" value="ECO:0007669"/>
    <property type="project" value="UniProtKB-UniRule"/>
</dbReference>
<feature type="transmembrane region" description="Helical" evidence="14">
    <location>
        <begin position="153"/>
        <end position="170"/>
    </location>
</feature>
<protein>
    <recommendedName>
        <fullName evidence="11 14">Protoheme IX farnesyltransferase</fullName>
        <ecNumber evidence="3 14">2.5.1.141</ecNumber>
    </recommendedName>
    <alternativeName>
        <fullName evidence="12 14">Heme B farnesyltransferase</fullName>
    </alternativeName>
    <alternativeName>
        <fullName evidence="10 14">Heme O synthase</fullName>
    </alternativeName>
</protein>
<sequence>MSLAAPSPPIRLHANADTSVVGVDSVLQRESSATRDEEAVAKAHPGLLRDLIVLTKPRIVIMVLVTTGVAAVVAAGWQLSPLVLLHALLGTAAVGASAGTMNQIWERRLDCGMKRTRSRPLPAGRITLFWAVVYCGVLGITGTAYLSWFSGPAPAFFGIATWLTYVLIYTPMKTRTSWNTTVGAVSGALPMMIGYTAAGGDVLGIRGWLLVAVLVAWQYPHFMAIAWMYRREYGEAGFLMTPVVEPTGRSAAAQSVVGAFALLAVLVALVWMTASGWSAVGLSLLMVAVSFGLVRDSIRFAYLKTDASARRMMFASLLQLPSAMIVLVIAALV</sequence>
<dbReference type="UniPathway" id="UPA00834">
    <property type="reaction ID" value="UER00712"/>
</dbReference>
<proteinExistence type="inferred from homology"/>
<dbReference type="GO" id="GO:0048034">
    <property type="term" value="P:heme O biosynthetic process"/>
    <property type="evidence" value="ECO:0007669"/>
    <property type="project" value="UniProtKB-UniRule"/>
</dbReference>
<evidence type="ECO:0000256" key="8">
    <source>
        <dbReference type="ARBA" id="ARBA00023133"/>
    </source>
</evidence>
<feature type="transmembrane region" description="Helical" evidence="14">
    <location>
        <begin position="59"/>
        <end position="77"/>
    </location>
</feature>
<evidence type="ECO:0000256" key="7">
    <source>
        <dbReference type="ARBA" id="ARBA00022989"/>
    </source>
</evidence>
<accession>A0A517MMP7</accession>
<evidence type="ECO:0000256" key="9">
    <source>
        <dbReference type="ARBA" id="ARBA00023136"/>
    </source>
</evidence>
<keyword evidence="7 14" id="KW-1133">Transmembrane helix</keyword>
<dbReference type="PROSITE" id="PS00943">
    <property type="entry name" value="UBIA"/>
    <property type="match status" value="1"/>
</dbReference>
<feature type="transmembrane region" description="Helical" evidence="14">
    <location>
        <begin position="277"/>
        <end position="294"/>
    </location>
</feature>
<dbReference type="RefSeq" id="WP_145354339.1">
    <property type="nucleotide sequence ID" value="NZ_CP036262.1"/>
</dbReference>
<reference evidence="15 16" key="1">
    <citation type="submission" date="2019-02" db="EMBL/GenBank/DDBJ databases">
        <title>Deep-cultivation of Planctomycetes and their phenomic and genomic characterization uncovers novel biology.</title>
        <authorList>
            <person name="Wiegand S."/>
            <person name="Jogler M."/>
            <person name="Boedeker C."/>
            <person name="Pinto D."/>
            <person name="Vollmers J."/>
            <person name="Rivas-Marin E."/>
            <person name="Kohn T."/>
            <person name="Peeters S.H."/>
            <person name="Heuer A."/>
            <person name="Rast P."/>
            <person name="Oberbeckmann S."/>
            <person name="Bunk B."/>
            <person name="Jeske O."/>
            <person name="Meyerdierks A."/>
            <person name="Storesund J.E."/>
            <person name="Kallscheuer N."/>
            <person name="Luecker S."/>
            <person name="Lage O.M."/>
            <person name="Pohl T."/>
            <person name="Merkel B.J."/>
            <person name="Hornburger P."/>
            <person name="Mueller R.-W."/>
            <person name="Bruemmer F."/>
            <person name="Labrenz M."/>
            <person name="Spormann A.M."/>
            <person name="Op den Camp H."/>
            <person name="Overmann J."/>
            <person name="Amann R."/>
            <person name="Jetten M.S.M."/>
            <person name="Mascher T."/>
            <person name="Medema M.H."/>
            <person name="Devos D.P."/>
            <person name="Kaster A.-K."/>
            <person name="Ovreas L."/>
            <person name="Rohde M."/>
            <person name="Galperin M.Y."/>
            <person name="Jogler C."/>
        </authorList>
    </citation>
    <scope>NUCLEOTIDE SEQUENCE [LARGE SCALE GENOMIC DNA]</scope>
    <source>
        <strain evidence="15 16">FF011L</strain>
    </source>
</reference>
<evidence type="ECO:0000313" key="15">
    <source>
        <dbReference type="EMBL" id="QDS96159.1"/>
    </source>
</evidence>
<dbReference type="GO" id="GO:0005886">
    <property type="term" value="C:plasma membrane"/>
    <property type="evidence" value="ECO:0007669"/>
    <property type="project" value="UniProtKB-SubCell"/>
</dbReference>
<dbReference type="InterPro" id="IPR030470">
    <property type="entry name" value="UbiA_prenylTrfase_CS"/>
</dbReference>
<evidence type="ECO:0000256" key="4">
    <source>
        <dbReference type="ARBA" id="ARBA00022475"/>
    </source>
</evidence>
<feature type="transmembrane region" description="Helical" evidence="14">
    <location>
        <begin position="177"/>
        <end position="195"/>
    </location>
</feature>
<evidence type="ECO:0000313" key="16">
    <source>
        <dbReference type="Proteomes" id="UP000320672"/>
    </source>
</evidence>
<keyword evidence="9 14" id="KW-0472">Membrane</keyword>
<evidence type="ECO:0000256" key="13">
    <source>
        <dbReference type="ARBA" id="ARBA00047690"/>
    </source>
</evidence>
<comment type="similarity">
    <text evidence="14">Belongs to the UbiA prenyltransferase family. Protoheme IX farnesyltransferase subfamily.</text>
</comment>
<evidence type="ECO:0000256" key="5">
    <source>
        <dbReference type="ARBA" id="ARBA00022679"/>
    </source>
</evidence>
<dbReference type="KEGG" id="rml:FF011L_49670"/>
<keyword evidence="6 14" id="KW-0812">Transmembrane</keyword>
<dbReference type="Pfam" id="PF01040">
    <property type="entry name" value="UbiA"/>
    <property type="match status" value="1"/>
</dbReference>
<dbReference type="OrthoDB" id="9814417at2"/>
<dbReference type="InterPro" id="IPR000537">
    <property type="entry name" value="UbiA_prenyltransferase"/>
</dbReference>
<comment type="pathway">
    <text evidence="2 14">Porphyrin-containing compound metabolism; heme O biosynthesis; heme O from protoheme: step 1/1.</text>
</comment>
<dbReference type="InterPro" id="IPR006369">
    <property type="entry name" value="Protohaem_IX_farnesylTrfase"/>
</dbReference>
<dbReference type="PANTHER" id="PTHR43448:SF7">
    <property type="entry name" value="4-HYDROXYBENZOATE SOLANESYLTRANSFERASE"/>
    <property type="match status" value="1"/>
</dbReference>
<keyword evidence="8 14" id="KW-0350">Heme biosynthesis</keyword>
<dbReference type="Proteomes" id="UP000320672">
    <property type="component" value="Chromosome"/>
</dbReference>
<keyword evidence="4 14" id="KW-1003">Cell membrane</keyword>
<name>A0A517MMP7_9BACT</name>
<comment type="miscellaneous">
    <text evidence="14">Carbon 2 of the heme B porphyrin ring is defined according to the Fischer nomenclature.</text>
</comment>
<dbReference type="AlphaFoldDB" id="A0A517MMP7"/>
<evidence type="ECO:0000256" key="3">
    <source>
        <dbReference type="ARBA" id="ARBA00012292"/>
    </source>
</evidence>
<gene>
    <name evidence="15" type="primary">ctaB1</name>
    <name evidence="14" type="synonym">ctaB</name>
    <name evidence="15" type="ORF">FF011L_49670</name>
</gene>
<feature type="transmembrane region" description="Helical" evidence="14">
    <location>
        <begin position="207"/>
        <end position="229"/>
    </location>
</feature>
<feature type="transmembrane region" description="Helical" evidence="14">
    <location>
        <begin position="314"/>
        <end position="332"/>
    </location>
</feature>
<comment type="function">
    <text evidence="14">Converts heme B (protoheme IX) to heme O by substitution of the vinyl group on carbon 2 of heme B porphyrin ring with a hydroxyethyl farnesyl side group.</text>
</comment>
<dbReference type="CDD" id="cd13957">
    <property type="entry name" value="PT_UbiA_Cox10"/>
    <property type="match status" value="1"/>
</dbReference>
<dbReference type="EC" id="2.5.1.141" evidence="3 14"/>
<evidence type="ECO:0000256" key="1">
    <source>
        <dbReference type="ARBA" id="ARBA00004651"/>
    </source>
</evidence>
<evidence type="ECO:0000256" key="6">
    <source>
        <dbReference type="ARBA" id="ARBA00022692"/>
    </source>
</evidence>
<dbReference type="Gene3D" id="1.10.357.140">
    <property type="entry name" value="UbiA prenyltransferase"/>
    <property type="match status" value="1"/>
</dbReference>
<feature type="transmembrane region" description="Helical" evidence="14">
    <location>
        <begin position="83"/>
        <end position="105"/>
    </location>
</feature>
<keyword evidence="5 14" id="KW-0808">Transferase</keyword>
<dbReference type="HAMAP" id="MF_00154">
    <property type="entry name" value="CyoE_CtaB"/>
    <property type="match status" value="1"/>
</dbReference>
<dbReference type="PANTHER" id="PTHR43448">
    <property type="entry name" value="PROTOHEME IX FARNESYLTRANSFERASE, MITOCHONDRIAL"/>
    <property type="match status" value="1"/>
</dbReference>
<comment type="catalytic activity">
    <reaction evidence="13 14">
        <text>heme b + (2E,6E)-farnesyl diphosphate + H2O = Fe(II)-heme o + diphosphate</text>
        <dbReference type="Rhea" id="RHEA:28070"/>
        <dbReference type="ChEBI" id="CHEBI:15377"/>
        <dbReference type="ChEBI" id="CHEBI:33019"/>
        <dbReference type="ChEBI" id="CHEBI:60344"/>
        <dbReference type="ChEBI" id="CHEBI:60530"/>
        <dbReference type="ChEBI" id="CHEBI:175763"/>
        <dbReference type="EC" id="2.5.1.141"/>
    </reaction>
</comment>